<keyword evidence="4" id="KW-0645">Protease</keyword>
<evidence type="ECO:0000313" key="5">
    <source>
        <dbReference type="Proteomes" id="UP001501175"/>
    </source>
</evidence>
<gene>
    <name evidence="4" type="primary">dacB_1</name>
    <name evidence="4" type="ORF">GCM10023189_01210</name>
</gene>
<dbReference type="Proteomes" id="UP001501175">
    <property type="component" value="Unassembled WGS sequence"/>
</dbReference>
<dbReference type="InterPro" id="IPR012338">
    <property type="entry name" value="Beta-lactam/transpept-like"/>
</dbReference>
<dbReference type="PANTHER" id="PTHR30023:SF0">
    <property type="entry name" value="PENICILLIN-SENSITIVE CARBOXYPEPTIDASE A"/>
    <property type="match status" value="1"/>
</dbReference>
<dbReference type="PRINTS" id="PR00922">
    <property type="entry name" value="DADACBPTASE3"/>
</dbReference>
<dbReference type="NCBIfam" id="TIGR00666">
    <property type="entry name" value="PBP4"/>
    <property type="match status" value="1"/>
</dbReference>
<keyword evidence="5" id="KW-1185">Reference proteome</keyword>
<keyword evidence="4" id="KW-0121">Carboxypeptidase</keyword>
<evidence type="ECO:0000256" key="2">
    <source>
        <dbReference type="ARBA" id="ARBA00022801"/>
    </source>
</evidence>
<dbReference type="InterPro" id="IPR000667">
    <property type="entry name" value="Peptidase_S13"/>
</dbReference>
<evidence type="ECO:0000313" key="4">
    <source>
        <dbReference type="EMBL" id="GAA4446269.1"/>
    </source>
</evidence>
<comment type="caution">
    <text evidence="4">The sequence shown here is derived from an EMBL/GenBank/DDBJ whole genome shotgun (WGS) entry which is preliminary data.</text>
</comment>
<keyword evidence="3" id="KW-0732">Signal</keyword>
<feature type="chain" id="PRO_5046534932" evidence="3">
    <location>
        <begin position="23"/>
        <end position="426"/>
    </location>
</feature>
<protein>
    <submittedName>
        <fullName evidence="4">Serine-type D-Ala-D-Ala carboxypeptidase</fullName>
    </submittedName>
</protein>
<dbReference type="SUPFAM" id="SSF56601">
    <property type="entry name" value="beta-lactamase/transpeptidase-like"/>
    <property type="match status" value="1"/>
</dbReference>
<keyword evidence="2" id="KW-0378">Hydrolase</keyword>
<name>A0ABP8M891_9BACT</name>
<dbReference type="PROSITE" id="PS51257">
    <property type="entry name" value="PROKAR_LIPOPROTEIN"/>
    <property type="match status" value="1"/>
</dbReference>
<dbReference type="Pfam" id="PF02113">
    <property type="entry name" value="Peptidase_S13"/>
    <property type="match status" value="1"/>
</dbReference>
<sequence length="426" mass="48231">MVKYLLLALLLFSILSCSPARRISRDLQRNPAYTDHLTGFALYDPVRQQTLVQHNANQHFVPASNTKLFSFYAGLMALGDSIPALRYVVQGDSLIFWGTGNPLLLNPDLPDTATLRFLRNRPEKLFLSVSHFSGARFGPGWSWDDYNDYYSTEVTPFPIYGNIVRFTAPDRVPNFYVNPRFFADSVTRSTNSKEPNTMRRAEWANQFVRPAANKPFQRDVPFHWTPALAAKLLADTLKREVQLINKPFDRSAAVVYGLPADSLYKRMLVVSDNMLADHLLLLASSVSDTLNTQWAIQQTLTKHLGDLPGRAVWVDGSGLSRYNLFTPNQLITLLQKIYAKVPQQRLFQLLPAGGRSGTIKSLHKTDQPYVFAKSGSMSGVYNLSGYLVTRQGKVLLFSMMHNNFVQPVSEIRKRSADFLETVRNRF</sequence>
<dbReference type="PANTHER" id="PTHR30023">
    <property type="entry name" value="D-ALANYL-D-ALANINE CARBOXYPEPTIDASE"/>
    <property type="match status" value="1"/>
</dbReference>
<comment type="similarity">
    <text evidence="1">Belongs to the peptidase S13 family.</text>
</comment>
<dbReference type="RefSeq" id="WP_345239612.1">
    <property type="nucleotide sequence ID" value="NZ_BAABHD010000002.1"/>
</dbReference>
<evidence type="ECO:0000256" key="3">
    <source>
        <dbReference type="SAM" id="SignalP"/>
    </source>
</evidence>
<evidence type="ECO:0000256" key="1">
    <source>
        <dbReference type="ARBA" id="ARBA00006096"/>
    </source>
</evidence>
<organism evidence="4 5">
    <name type="scientific">Nibrella saemangeumensis</name>
    <dbReference type="NCBI Taxonomy" id="1084526"/>
    <lineage>
        <taxon>Bacteria</taxon>
        <taxon>Pseudomonadati</taxon>
        <taxon>Bacteroidota</taxon>
        <taxon>Cytophagia</taxon>
        <taxon>Cytophagales</taxon>
        <taxon>Spirosomataceae</taxon>
        <taxon>Nibrella</taxon>
    </lineage>
</organism>
<dbReference type="Gene3D" id="3.40.710.10">
    <property type="entry name" value="DD-peptidase/beta-lactamase superfamily"/>
    <property type="match status" value="2"/>
</dbReference>
<accession>A0ABP8M891</accession>
<reference evidence="5" key="1">
    <citation type="journal article" date="2019" name="Int. J. Syst. Evol. Microbiol.">
        <title>The Global Catalogue of Microorganisms (GCM) 10K type strain sequencing project: providing services to taxonomists for standard genome sequencing and annotation.</title>
        <authorList>
            <consortium name="The Broad Institute Genomics Platform"/>
            <consortium name="The Broad Institute Genome Sequencing Center for Infectious Disease"/>
            <person name="Wu L."/>
            <person name="Ma J."/>
        </authorList>
    </citation>
    <scope>NUCLEOTIDE SEQUENCE [LARGE SCALE GENOMIC DNA]</scope>
    <source>
        <strain evidence="5">JCM 17927</strain>
    </source>
</reference>
<dbReference type="GO" id="GO:0004180">
    <property type="term" value="F:carboxypeptidase activity"/>
    <property type="evidence" value="ECO:0007669"/>
    <property type="project" value="UniProtKB-KW"/>
</dbReference>
<proteinExistence type="inferred from homology"/>
<feature type="signal peptide" evidence="3">
    <location>
        <begin position="1"/>
        <end position="22"/>
    </location>
</feature>
<dbReference type="EMBL" id="BAABHD010000002">
    <property type="protein sequence ID" value="GAA4446269.1"/>
    <property type="molecule type" value="Genomic_DNA"/>
</dbReference>